<evidence type="ECO:0000313" key="3">
    <source>
        <dbReference type="EMBL" id="VFR31114.1"/>
    </source>
</evidence>
<name>A0A484PXG5_9ZZZZ</name>
<protein>
    <submittedName>
        <fullName evidence="3">Pirin-related protein</fullName>
    </submittedName>
</protein>
<feature type="domain" description="Pirin N-terminal" evidence="2">
    <location>
        <begin position="35"/>
        <end position="122"/>
    </location>
</feature>
<evidence type="ECO:0000313" key="4">
    <source>
        <dbReference type="EMBL" id="VFR51699.1"/>
    </source>
</evidence>
<dbReference type="PANTHER" id="PTHR13903">
    <property type="entry name" value="PIRIN-RELATED"/>
    <property type="match status" value="1"/>
</dbReference>
<evidence type="ECO:0000313" key="6">
    <source>
        <dbReference type="EMBL" id="VFR75180.1"/>
    </source>
</evidence>
<dbReference type="EMBL" id="CAADIJ010000024">
    <property type="protein sequence ID" value="VFR84746.1"/>
    <property type="molecule type" value="Genomic_DNA"/>
</dbReference>
<dbReference type="AlphaFoldDB" id="A0A484PXG5"/>
<dbReference type="InterPro" id="IPR014710">
    <property type="entry name" value="RmlC-like_jellyroll"/>
</dbReference>
<dbReference type="InterPro" id="IPR011051">
    <property type="entry name" value="RmlC_Cupin_sf"/>
</dbReference>
<dbReference type="Gene3D" id="2.60.120.10">
    <property type="entry name" value="Jelly Rolls"/>
    <property type="match status" value="1"/>
</dbReference>
<dbReference type="PIRSF" id="PIRSF006232">
    <property type="entry name" value="Pirin"/>
    <property type="match status" value="1"/>
</dbReference>
<dbReference type="PANTHER" id="PTHR13903:SF8">
    <property type="entry name" value="PIRIN"/>
    <property type="match status" value="1"/>
</dbReference>
<sequence length="286" mass="31085">MSNPDDDANTLRAIQYRTPGHRLGPITRLMSPGDLGEQLKPFVFLDLFEFPSSGSSSFMPHPHSGIATITAFFEGHMTYGDTTGKRGAMSDGAVEWMRAGSGVWHAGEPSPGGVVRGFQLWLALPPNLELSPAESLYCEADRIEHHGPARILLGNYQGKESPIAAPAPITYLHVRLADDERWTYYPAPNHDIAWLATNAGRLQIGDAVLERELAVFAEGSDAIDLISQDASEFVIGSAAKHPYRLVKGAFSVHTSVAALTEGERTIAQIRRSIAFAALAARQPDRR</sequence>
<evidence type="ECO:0000256" key="1">
    <source>
        <dbReference type="ARBA" id="ARBA00008416"/>
    </source>
</evidence>
<organism evidence="3">
    <name type="scientific">plant metagenome</name>
    <dbReference type="NCBI Taxonomy" id="1297885"/>
    <lineage>
        <taxon>unclassified sequences</taxon>
        <taxon>metagenomes</taxon>
        <taxon>organismal metagenomes</taxon>
    </lineage>
</organism>
<dbReference type="EMBL" id="CAADID010000014">
    <property type="protein sequence ID" value="VFR64230.1"/>
    <property type="molecule type" value="Genomic_DNA"/>
</dbReference>
<dbReference type="InterPro" id="IPR012093">
    <property type="entry name" value="Pirin"/>
</dbReference>
<dbReference type="InterPro" id="IPR003829">
    <property type="entry name" value="Pirin_N_dom"/>
</dbReference>
<dbReference type="EMBL" id="CAADIC010000014">
    <property type="protein sequence ID" value="VFR31114.1"/>
    <property type="molecule type" value="Genomic_DNA"/>
</dbReference>
<reference evidence="3" key="1">
    <citation type="submission" date="2019-03" db="EMBL/GenBank/DDBJ databases">
        <authorList>
            <person name="Danneels B."/>
        </authorList>
    </citation>
    <scope>NUCLEOTIDE SEQUENCE</scope>
</reference>
<comment type="similarity">
    <text evidence="1">Belongs to the pirin family.</text>
</comment>
<dbReference type="EMBL" id="CAADIL010000021">
    <property type="protein sequence ID" value="VFR75180.1"/>
    <property type="molecule type" value="Genomic_DNA"/>
</dbReference>
<gene>
    <name evidence="3" type="ORF">ANDA3_4197</name>
    <name evidence="4" type="ORF">ANT2_3914</name>
    <name evidence="5" type="ORF">ANT3_3916</name>
    <name evidence="6" type="ORF">DAR2_4047</name>
    <name evidence="7" type="ORF">DAR3_3728</name>
</gene>
<accession>A0A484PXG5</accession>
<evidence type="ECO:0000313" key="5">
    <source>
        <dbReference type="EMBL" id="VFR64230.1"/>
    </source>
</evidence>
<dbReference type="SUPFAM" id="SSF51182">
    <property type="entry name" value="RmlC-like cupins"/>
    <property type="match status" value="1"/>
</dbReference>
<dbReference type="Pfam" id="PF02678">
    <property type="entry name" value="Pirin"/>
    <property type="match status" value="1"/>
</dbReference>
<dbReference type="EMBL" id="CAADIG010000036">
    <property type="protein sequence ID" value="VFR51699.1"/>
    <property type="molecule type" value="Genomic_DNA"/>
</dbReference>
<evidence type="ECO:0000313" key="7">
    <source>
        <dbReference type="EMBL" id="VFR84746.1"/>
    </source>
</evidence>
<evidence type="ECO:0000259" key="2">
    <source>
        <dbReference type="Pfam" id="PF02678"/>
    </source>
</evidence>
<proteinExistence type="inferred from homology"/>